<keyword evidence="2" id="KW-1185">Reference proteome</keyword>
<accession>A0ACC2IKU4</accession>
<organism evidence="1 2">
    <name type="scientific">Boeremia exigua</name>
    <dbReference type="NCBI Taxonomy" id="749465"/>
    <lineage>
        <taxon>Eukaryota</taxon>
        <taxon>Fungi</taxon>
        <taxon>Dikarya</taxon>
        <taxon>Ascomycota</taxon>
        <taxon>Pezizomycotina</taxon>
        <taxon>Dothideomycetes</taxon>
        <taxon>Pleosporomycetidae</taxon>
        <taxon>Pleosporales</taxon>
        <taxon>Pleosporineae</taxon>
        <taxon>Didymellaceae</taxon>
        <taxon>Boeremia</taxon>
    </lineage>
</organism>
<gene>
    <name evidence="1" type="ORF">OPT61_g2672</name>
</gene>
<evidence type="ECO:0000313" key="1">
    <source>
        <dbReference type="EMBL" id="KAJ8115742.1"/>
    </source>
</evidence>
<proteinExistence type="predicted"/>
<name>A0ACC2IKU4_9PLEO</name>
<comment type="caution">
    <text evidence="1">The sequence shown here is derived from an EMBL/GenBank/DDBJ whole genome shotgun (WGS) entry which is preliminary data.</text>
</comment>
<dbReference type="EMBL" id="JAPHNI010000124">
    <property type="protein sequence ID" value="KAJ8115742.1"/>
    <property type="molecule type" value="Genomic_DNA"/>
</dbReference>
<evidence type="ECO:0000313" key="2">
    <source>
        <dbReference type="Proteomes" id="UP001153331"/>
    </source>
</evidence>
<sequence>MSRLLSTALLATVATAQLTTSIWMPGAAHPNQSFVGSVISQQSDRTTLSLAFDGDGIETEYYANGPQTVTVGGTTYIAYEASATDEEAGFAVTVELACNRENGDAVPTCTATTRGDSMGTSINISDLPGQQATTTLSGDEQYFLNTFQLVITAGIEKLSASAAATPTGSAAQSTGTQSTGTQSTAESAASSTGSSEAVQATGAAASVGSMAPVLAGLGAAAAFFV</sequence>
<dbReference type="Proteomes" id="UP001153331">
    <property type="component" value="Unassembled WGS sequence"/>
</dbReference>
<reference evidence="1" key="1">
    <citation type="submission" date="2022-11" db="EMBL/GenBank/DDBJ databases">
        <title>Genome Sequence of Boeremia exigua.</title>
        <authorList>
            <person name="Buettner E."/>
        </authorList>
    </citation>
    <scope>NUCLEOTIDE SEQUENCE</scope>
    <source>
        <strain evidence="1">CU02</strain>
    </source>
</reference>
<protein>
    <submittedName>
        <fullName evidence="1">Uncharacterized protein</fullName>
    </submittedName>
</protein>